<proteinExistence type="predicted"/>
<dbReference type="EMBL" id="RWGY01000984">
    <property type="protein sequence ID" value="TVT97554.1"/>
    <property type="molecule type" value="Genomic_DNA"/>
</dbReference>
<name>A0A5J9SE20_9POAL</name>
<feature type="domain" description="KIB1-4 beta-propeller" evidence="1">
    <location>
        <begin position="108"/>
        <end position="366"/>
    </location>
</feature>
<gene>
    <name evidence="2" type="ORF">EJB05_57184</name>
</gene>
<sequence>MVNAVPTRDAVEFRWRVAFFGAIAWFVCQRRVHVDWTNLGDGPAGRIAELALASDVADYVRFRAVCRPWRRCSPDPRAGAGLDGRFLPRQWIMLDKALTGARRYPFLNISTGECIWVDIPELPEHILLAVTPEGLLLLLHEPTLVVHLLNPLTGKLTGFPPLTSLLTSEQQLSRRCGDRIGERFTVTGAGLVVHRSMLAITSVHPMLLAVAEPSCESWTVVEDGFITSTATFGGQFYCTNDSGVMMLDTTGSDQQPPRLRVVVDRSRALIFFNAMEHGLHLMDNGGELMLVHRIAFLNMNDMSFKRKYGVSRVDLNAGILIPVKSFNGRAVFMGMRGAVSISAETFPSVTADTLYMSIGWDAKREMDRYISFHSDYRVVAFGLDALRSVNFGCLEFQSKRVQGCS</sequence>
<reference evidence="2 3" key="1">
    <citation type="journal article" date="2019" name="Sci. Rep.">
        <title>A high-quality genome of Eragrostis curvula grass provides insights into Poaceae evolution and supports new strategies to enhance forage quality.</title>
        <authorList>
            <person name="Carballo J."/>
            <person name="Santos B.A.C.M."/>
            <person name="Zappacosta D."/>
            <person name="Garbus I."/>
            <person name="Selva J.P."/>
            <person name="Gallo C.A."/>
            <person name="Diaz A."/>
            <person name="Albertini E."/>
            <person name="Caccamo M."/>
            <person name="Echenique V."/>
        </authorList>
    </citation>
    <scope>NUCLEOTIDE SEQUENCE [LARGE SCALE GENOMIC DNA]</scope>
    <source>
        <strain evidence="3">cv. Victoria</strain>
        <tissue evidence="2">Leaf</tissue>
    </source>
</reference>
<evidence type="ECO:0000313" key="3">
    <source>
        <dbReference type="Proteomes" id="UP000324897"/>
    </source>
</evidence>
<organism evidence="2 3">
    <name type="scientific">Eragrostis curvula</name>
    <name type="common">weeping love grass</name>
    <dbReference type="NCBI Taxonomy" id="38414"/>
    <lineage>
        <taxon>Eukaryota</taxon>
        <taxon>Viridiplantae</taxon>
        <taxon>Streptophyta</taxon>
        <taxon>Embryophyta</taxon>
        <taxon>Tracheophyta</taxon>
        <taxon>Spermatophyta</taxon>
        <taxon>Magnoliopsida</taxon>
        <taxon>Liliopsida</taxon>
        <taxon>Poales</taxon>
        <taxon>Poaceae</taxon>
        <taxon>PACMAD clade</taxon>
        <taxon>Chloridoideae</taxon>
        <taxon>Eragrostideae</taxon>
        <taxon>Eragrostidinae</taxon>
        <taxon>Eragrostis</taxon>
    </lineage>
</organism>
<dbReference type="OrthoDB" id="653077at2759"/>
<dbReference type="AlphaFoldDB" id="A0A5J9SE20"/>
<protein>
    <recommendedName>
        <fullName evidence="1">KIB1-4 beta-propeller domain-containing protein</fullName>
    </recommendedName>
</protein>
<comment type="caution">
    <text evidence="2">The sequence shown here is derived from an EMBL/GenBank/DDBJ whole genome shotgun (WGS) entry which is preliminary data.</text>
</comment>
<dbReference type="Gramene" id="TVT97554">
    <property type="protein sequence ID" value="TVT97554"/>
    <property type="gene ID" value="EJB05_57184"/>
</dbReference>
<keyword evidence="3" id="KW-1185">Reference proteome</keyword>
<feature type="non-terminal residue" evidence="2">
    <location>
        <position position="1"/>
    </location>
</feature>
<dbReference type="Pfam" id="PF03478">
    <property type="entry name" value="Beta-prop_KIB1-4"/>
    <property type="match status" value="1"/>
</dbReference>
<dbReference type="Proteomes" id="UP000324897">
    <property type="component" value="Unassembled WGS sequence"/>
</dbReference>
<dbReference type="PANTHER" id="PTHR33165">
    <property type="entry name" value="F-BOX DOMAIN CONTAINING PROTEIN-LIKE-RELATED"/>
    <property type="match status" value="1"/>
</dbReference>
<accession>A0A5J9SE20</accession>
<dbReference type="InterPro" id="IPR005174">
    <property type="entry name" value="KIB1-4_b-propeller"/>
</dbReference>
<evidence type="ECO:0000313" key="2">
    <source>
        <dbReference type="EMBL" id="TVT97554.1"/>
    </source>
</evidence>
<dbReference type="PANTHER" id="PTHR33165:SF57">
    <property type="entry name" value="OS10G0568000 PROTEIN"/>
    <property type="match status" value="1"/>
</dbReference>
<evidence type="ECO:0000259" key="1">
    <source>
        <dbReference type="Pfam" id="PF03478"/>
    </source>
</evidence>